<evidence type="ECO:0000256" key="1">
    <source>
        <dbReference type="ARBA" id="ARBA00022741"/>
    </source>
</evidence>
<keyword evidence="2" id="KW-0067">ATP-binding</keyword>
<accession>A0A0K6FXZ0</accession>
<evidence type="ECO:0000256" key="2">
    <source>
        <dbReference type="ARBA" id="ARBA00022840"/>
    </source>
</evidence>
<dbReference type="Pfam" id="PF07714">
    <property type="entry name" value="PK_Tyr_Ser-Thr"/>
    <property type="match status" value="1"/>
</dbReference>
<dbReference type="PANTHER" id="PTHR44329:SF298">
    <property type="entry name" value="MIXED LINEAGE KINASE DOMAIN-LIKE PROTEIN"/>
    <property type="match status" value="1"/>
</dbReference>
<dbReference type="SUPFAM" id="SSF56112">
    <property type="entry name" value="Protein kinase-like (PK-like)"/>
    <property type="match status" value="2"/>
</dbReference>
<sequence length="454" mass="51555">MRWTSLFAREWHFGIDDIHYKPLYPAPEVNKLRLKFTFASDIFELGKSIILEDFFDHRKKRFYDALLKGGHPSEWKTAYEIPSDKAGDMFWDIFCKCLSLNPDDRPTASEVSAVMHTVCQLSEAMARRLLRLVVGEDTSIHDLVAHFERRGLVNYTNLVNSVDRTAVDSVADTALANVYRVELQNSQAVAVKCVKHNTIYKRLKRAARELDCWSSHRHENILPILGFATIGADLAMVSPWMANGCITDYVVRNPNCNRLALCVQLAGVVAYLHENNAVHGDIKGPNVLVSDTGTVQVTDFGVSIADHQEIEFSMTSSSRGTQRWQAPEVLTAQTDSTREADVYALAMVSGFDCEAFNYSYTICATYIQTMIEIYTGEPPYGSTNWAQIMIPVINNGLRPPRPIRLPIDEVGNGVWDLMQYCWLADPTERPTSNRVLEWLQYYISLRTNTQPYYR</sequence>
<organism evidence="4 5">
    <name type="scientific">Rhizoctonia solani</name>
    <dbReference type="NCBI Taxonomy" id="456999"/>
    <lineage>
        <taxon>Eukaryota</taxon>
        <taxon>Fungi</taxon>
        <taxon>Dikarya</taxon>
        <taxon>Basidiomycota</taxon>
        <taxon>Agaricomycotina</taxon>
        <taxon>Agaricomycetes</taxon>
        <taxon>Cantharellales</taxon>
        <taxon>Ceratobasidiaceae</taxon>
        <taxon>Rhizoctonia</taxon>
    </lineage>
</organism>
<dbReference type="InterPro" id="IPR001245">
    <property type="entry name" value="Ser-Thr/Tyr_kinase_cat_dom"/>
</dbReference>
<dbReference type="AlphaFoldDB" id="A0A0K6FXZ0"/>
<dbReference type="PANTHER" id="PTHR44329">
    <property type="entry name" value="SERINE/THREONINE-PROTEIN KINASE TNNI3K-RELATED"/>
    <property type="match status" value="1"/>
</dbReference>
<evidence type="ECO:0000313" key="4">
    <source>
        <dbReference type="EMBL" id="CUA71141.1"/>
    </source>
</evidence>
<evidence type="ECO:0000313" key="5">
    <source>
        <dbReference type="Proteomes" id="UP000044841"/>
    </source>
</evidence>
<dbReference type="InterPro" id="IPR000719">
    <property type="entry name" value="Prot_kinase_dom"/>
</dbReference>
<keyword evidence="1" id="KW-0547">Nucleotide-binding</keyword>
<dbReference type="Proteomes" id="UP000044841">
    <property type="component" value="Unassembled WGS sequence"/>
</dbReference>
<dbReference type="InterPro" id="IPR051681">
    <property type="entry name" value="Ser/Thr_Kinases-Pseudokinases"/>
</dbReference>
<dbReference type="EMBL" id="CYGV01001218">
    <property type="protein sequence ID" value="CUA71141.1"/>
    <property type="molecule type" value="Genomic_DNA"/>
</dbReference>
<dbReference type="PROSITE" id="PS50011">
    <property type="entry name" value="PROTEIN_KINASE_DOM"/>
    <property type="match status" value="1"/>
</dbReference>
<dbReference type="GO" id="GO:0005524">
    <property type="term" value="F:ATP binding"/>
    <property type="evidence" value="ECO:0007669"/>
    <property type="project" value="UniProtKB-KW"/>
</dbReference>
<evidence type="ECO:0000259" key="3">
    <source>
        <dbReference type="PROSITE" id="PS50011"/>
    </source>
</evidence>
<keyword evidence="5" id="KW-1185">Reference proteome</keyword>
<reference evidence="4 5" key="1">
    <citation type="submission" date="2015-07" db="EMBL/GenBank/DDBJ databases">
        <authorList>
            <person name="Noorani M."/>
        </authorList>
    </citation>
    <scope>NUCLEOTIDE SEQUENCE [LARGE SCALE GENOMIC DNA]</scope>
    <source>
        <strain evidence="4">BBA 69670</strain>
    </source>
</reference>
<gene>
    <name evidence="4" type="ORF">RSOLAG22IIIB_09360</name>
</gene>
<feature type="domain" description="Protein kinase" evidence="3">
    <location>
        <begin position="164"/>
        <end position="443"/>
    </location>
</feature>
<protein>
    <recommendedName>
        <fullName evidence="3">Protein kinase domain-containing protein</fullName>
    </recommendedName>
</protein>
<dbReference type="GO" id="GO:0004674">
    <property type="term" value="F:protein serine/threonine kinase activity"/>
    <property type="evidence" value="ECO:0007669"/>
    <property type="project" value="TreeGrafter"/>
</dbReference>
<name>A0A0K6FXZ0_9AGAM</name>
<dbReference type="Gene3D" id="1.10.510.10">
    <property type="entry name" value="Transferase(Phosphotransferase) domain 1"/>
    <property type="match status" value="2"/>
</dbReference>
<proteinExistence type="predicted"/>
<dbReference type="SMART" id="SM00220">
    <property type="entry name" value="S_TKc"/>
    <property type="match status" value="1"/>
</dbReference>
<dbReference type="InterPro" id="IPR011009">
    <property type="entry name" value="Kinase-like_dom_sf"/>
</dbReference>